<reference evidence="1 2" key="1">
    <citation type="submission" date="2024-01" db="EMBL/GenBank/DDBJ databases">
        <title>Genome assemblies of Stephania.</title>
        <authorList>
            <person name="Yang L."/>
        </authorList>
    </citation>
    <scope>NUCLEOTIDE SEQUENCE [LARGE SCALE GENOMIC DNA]</scope>
    <source>
        <strain evidence="1">JXDWG</strain>
        <tissue evidence="1">Leaf</tissue>
    </source>
</reference>
<organism evidence="1 2">
    <name type="scientific">Stephania cephalantha</name>
    <dbReference type="NCBI Taxonomy" id="152367"/>
    <lineage>
        <taxon>Eukaryota</taxon>
        <taxon>Viridiplantae</taxon>
        <taxon>Streptophyta</taxon>
        <taxon>Embryophyta</taxon>
        <taxon>Tracheophyta</taxon>
        <taxon>Spermatophyta</taxon>
        <taxon>Magnoliopsida</taxon>
        <taxon>Ranunculales</taxon>
        <taxon>Menispermaceae</taxon>
        <taxon>Menispermoideae</taxon>
        <taxon>Cissampelideae</taxon>
        <taxon>Stephania</taxon>
    </lineage>
</organism>
<accession>A0AAP0PKC5</accession>
<keyword evidence="2" id="KW-1185">Reference proteome</keyword>
<dbReference type="AlphaFoldDB" id="A0AAP0PKC5"/>
<dbReference type="InterPro" id="IPR011990">
    <property type="entry name" value="TPR-like_helical_dom_sf"/>
</dbReference>
<gene>
    <name evidence="1" type="ORF">Scep_006710</name>
</gene>
<dbReference type="Proteomes" id="UP001419268">
    <property type="component" value="Unassembled WGS sequence"/>
</dbReference>
<name>A0AAP0PKC5_9MAGN</name>
<comment type="caution">
    <text evidence="1">The sequence shown here is derived from an EMBL/GenBank/DDBJ whole genome shotgun (WGS) entry which is preliminary data.</text>
</comment>
<protein>
    <recommendedName>
        <fullName evidence="3">Pentatricopeptide repeat-containing protein</fullName>
    </recommendedName>
</protein>
<proteinExistence type="predicted"/>
<evidence type="ECO:0008006" key="3">
    <source>
        <dbReference type="Google" id="ProtNLM"/>
    </source>
</evidence>
<sequence>MDRGFDKRVRKLLANRSRDVGCIKWSPIVFPAWSREGGSGYKSIEVWNMVFAESSTGLEFSVLRHRYCHTGLGPEGPRLFSDHKMNMFINHNYYNTSTMFSHLYCLILCWLGKRIGGNDPNQYLLLSLQKCIYMDKRKNSDNGRCDSYTPMIDIFDEAGRVSSMKYVFQHMQELTLEVDVVTYIHPALLHWFSNNGDFEEMRIN</sequence>
<dbReference type="EMBL" id="JBBNAG010000003">
    <property type="protein sequence ID" value="KAK9147953.1"/>
    <property type="molecule type" value="Genomic_DNA"/>
</dbReference>
<evidence type="ECO:0000313" key="1">
    <source>
        <dbReference type="EMBL" id="KAK9147953.1"/>
    </source>
</evidence>
<evidence type="ECO:0000313" key="2">
    <source>
        <dbReference type="Proteomes" id="UP001419268"/>
    </source>
</evidence>
<dbReference type="Gene3D" id="1.25.40.10">
    <property type="entry name" value="Tetratricopeptide repeat domain"/>
    <property type="match status" value="1"/>
</dbReference>